<dbReference type="Proteomes" id="UP001652623">
    <property type="component" value="Chromosome 8"/>
</dbReference>
<feature type="region of interest" description="Disordered" evidence="1">
    <location>
        <begin position="1"/>
        <end position="26"/>
    </location>
</feature>
<feature type="compositionally biased region" description="Pro residues" evidence="1">
    <location>
        <begin position="16"/>
        <end position="26"/>
    </location>
</feature>
<keyword evidence="2" id="KW-0812">Transmembrane</keyword>
<dbReference type="GeneID" id="132804940"/>
<dbReference type="RefSeq" id="XP_060675366.1">
    <property type="nucleotide sequence ID" value="XM_060819383.1"/>
</dbReference>
<evidence type="ECO:0000313" key="3">
    <source>
        <dbReference type="Proteomes" id="UP001652623"/>
    </source>
</evidence>
<evidence type="ECO:0000256" key="2">
    <source>
        <dbReference type="SAM" id="Phobius"/>
    </source>
</evidence>
<keyword evidence="2" id="KW-0472">Membrane</keyword>
<organism evidence="3 4">
    <name type="scientific">Ziziphus jujuba</name>
    <name type="common">Chinese jujube</name>
    <name type="synonym">Ziziphus sativa</name>
    <dbReference type="NCBI Taxonomy" id="326968"/>
    <lineage>
        <taxon>Eukaryota</taxon>
        <taxon>Viridiplantae</taxon>
        <taxon>Streptophyta</taxon>
        <taxon>Embryophyta</taxon>
        <taxon>Tracheophyta</taxon>
        <taxon>Spermatophyta</taxon>
        <taxon>Magnoliopsida</taxon>
        <taxon>eudicotyledons</taxon>
        <taxon>Gunneridae</taxon>
        <taxon>Pentapetalae</taxon>
        <taxon>rosids</taxon>
        <taxon>fabids</taxon>
        <taxon>Rosales</taxon>
        <taxon>Rhamnaceae</taxon>
        <taxon>Paliureae</taxon>
        <taxon>Ziziphus</taxon>
    </lineage>
</organism>
<feature type="transmembrane region" description="Helical" evidence="2">
    <location>
        <begin position="113"/>
        <end position="137"/>
    </location>
</feature>
<gene>
    <name evidence="4" type="primary">LOC132804940</name>
</gene>
<keyword evidence="3" id="KW-1185">Reference proteome</keyword>
<accession>A0ABM4AF56</accession>
<reference evidence="4" key="1">
    <citation type="submission" date="2025-08" db="UniProtKB">
        <authorList>
            <consortium name="RefSeq"/>
        </authorList>
    </citation>
    <scope>IDENTIFICATION</scope>
    <source>
        <tissue evidence="4">Seedling</tissue>
    </source>
</reference>
<evidence type="ECO:0000256" key="1">
    <source>
        <dbReference type="SAM" id="MobiDB-lite"/>
    </source>
</evidence>
<keyword evidence="2" id="KW-1133">Transmembrane helix</keyword>
<evidence type="ECO:0000313" key="4">
    <source>
        <dbReference type="RefSeq" id="XP_060675366.1"/>
    </source>
</evidence>
<sequence length="168" mass="18604">MSLPSSSPLLHIASSTPPPTSNGHFPPPPRPDSLVSFFFFFGTTTFNPHCESLHSLTFSKHPICCCSPSSMSSLASPSTSPVLPFSSPYSVLKNSRTACCIQERTVSVNPLLYGMWMLEMIAAAYLLVKALLCHLLMMVFEVWTLSRAFVPNIGVEFIGLMWNKWVSW</sequence>
<name>A0ABM4AF56_ZIZJJ</name>
<proteinExistence type="predicted"/>
<protein>
    <submittedName>
        <fullName evidence="4">Uncharacterized protein LOC132804940 isoform X1</fullName>
    </submittedName>
</protein>